<dbReference type="SUPFAM" id="SSF142433">
    <property type="entry name" value="CinA-like"/>
    <property type="match status" value="1"/>
</dbReference>
<dbReference type="NCBIfam" id="TIGR00199">
    <property type="entry name" value="PncC_domain"/>
    <property type="match status" value="1"/>
</dbReference>
<dbReference type="KEGG" id="tsy:THSYN_02705"/>
<evidence type="ECO:0000259" key="1">
    <source>
        <dbReference type="Pfam" id="PF02464"/>
    </source>
</evidence>
<reference evidence="2 3" key="1">
    <citation type="submission" date="2017-03" db="EMBL/GenBank/DDBJ databases">
        <title>Complete genome sequence of Candidatus 'Thiodictyon syntrophicum' sp. nov. strain Cad16T, a photolithoautotroph purple sulfur bacterium isolated from an alpine meromictic lake.</title>
        <authorList>
            <person name="Luedin S.M."/>
            <person name="Pothier J.F."/>
            <person name="Danza F."/>
            <person name="Storelli N."/>
            <person name="Wittwer M."/>
            <person name="Tonolla M."/>
        </authorList>
    </citation>
    <scope>NUCLEOTIDE SEQUENCE [LARGE SCALE GENOMIC DNA]</scope>
    <source>
        <strain evidence="2 3">Cad16T</strain>
    </source>
</reference>
<dbReference type="Pfam" id="PF02464">
    <property type="entry name" value="CinA"/>
    <property type="match status" value="1"/>
</dbReference>
<sequence length="168" mass="17387">MTESLDPLAVRLGALLHARGLRLATAESCTGGWIAKVVTDIAGSSAWFDRGFVTYSNAAKEDLLGVATQTLQTHGAVSEPVVLEMAAGALARSQAQVAVAVSGIAGPDGGSEDKPVGTVWFAWVVPGAPPWARCLQFAGNRGEVRHQAVRVAIEGLLERFAGAPQSAP</sequence>
<dbReference type="Gene3D" id="3.90.950.20">
    <property type="entry name" value="CinA-like"/>
    <property type="match status" value="1"/>
</dbReference>
<dbReference type="Proteomes" id="UP000232638">
    <property type="component" value="Chromosome"/>
</dbReference>
<feature type="domain" description="CinA C-terminal" evidence="1">
    <location>
        <begin position="7"/>
        <end position="158"/>
    </location>
</feature>
<dbReference type="AlphaFoldDB" id="A0A2K8U323"/>
<dbReference type="RefSeq" id="WP_100917791.1">
    <property type="nucleotide sequence ID" value="NZ_CP020370.1"/>
</dbReference>
<dbReference type="OrthoDB" id="9801454at2"/>
<organism evidence="2 3">
    <name type="scientific">Candidatus Thiodictyon syntrophicum</name>
    <dbReference type="NCBI Taxonomy" id="1166950"/>
    <lineage>
        <taxon>Bacteria</taxon>
        <taxon>Pseudomonadati</taxon>
        <taxon>Pseudomonadota</taxon>
        <taxon>Gammaproteobacteria</taxon>
        <taxon>Chromatiales</taxon>
        <taxon>Chromatiaceae</taxon>
        <taxon>Thiodictyon</taxon>
    </lineage>
</organism>
<dbReference type="InterPro" id="IPR008136">
    <property type="entry name" value="CinA_C"/>
</dbReference>
<evidence type="ECO:0000313" key="2">
    <source>
        <dbReference type="EMBL" id="AUB79980.1"/>
    </source>
</evidence>
<dbReference type="InterPro" id="IPR036653">
    <property type="entry name" value="CinA-like_C"/>
</dbReference>
<dbReference type="EMBL" id="CP020370">
    <property type="protein sequence ID" value="AUB79980.1"/>
    <property type="molecule type" value="Genomic_DNA"/>
</dbReference>
<gene>
    <name evidence="2" type="ORF">THSYN_02705</name>
</gene>
<keyword evidence="3" id="KW-1185">Reference proteome</keyword>
<name>A0A2K8U323_9GAMM</name>
<evidence type="ECO:0000313" key="3">
    <source>
        <dbReference type="Proteomes" id="UP000232638"/>
    </source>
</evidence>
<dbReference type="NCBIfam" id="NF002975">
    <property type="entry name" value="PRK03661.1"/>
    <property type="match status" value="1"/>
</dbReference>
<protein>
    <submittedName>
        <fullName evidence="2">Damage-inducible protein CinA</fullName>
    </submittedName>
</protein>
<accession>A0A2K8U323</accession>
<proteinExistence type="predicted"/>